<feature type="region of interest" description="Disordered" evidence="1">
    <location>
        <begin position="29"/>
        <end position="80"/>
    </location>
</feature>
<evidence type="ECO:0000313" key="3">
    <source>
        <dbReference type="Proteomes" id="UP000193622"/>
    </source>
</evidence>
<dbReference type="Proteomes" id="UP000193622">
    <property type="component" value="Unassembled WGS sequence"/>
</dbReference>
<feature type="compositionally biased region" description="Basic and acidic residues" evidence="1">
    <location>
        <begin position="48"/>
        <end position="57"/>
    </location>
</feature>
<sequence>MSRRGSYNGALQQFVDELRAQGLSLYFPDTGTLPSIPRKSPPIALGNDPRRILRPDELPSSGALLSHRGELSAESSVSMT</sequence>
<protein>
    <submittedName>
        <fullName evidence="2">Uncharacterized protein</fullName>
    </submittedName>
</protein>
<gene>
    <name evidence="2" type="ORF">AWC12_00255</name>
</gene>
<accession>A0A1X1WJN8</accession>
<reference evidence="2 3" key="1">
    <citation type="submission" date="2016-01" db="EMBL/GenBank/DDBJ databases">
        <title>The new phylogeny of the genus Mycobacterium.</title>
        <authorList>
            <person name="Tarcisio F."/>
            <person name="Conor M."/>
            <person name="Antonella G."/>
            <person name="Elisabetta G."/>
            <person name="Giulia F.S."/>
            <person name="Sara T."/>
            <person name="Anna F."/>
            <person name="Clotilde B."/>
            <person name="Roberto B."/>
            <person name="Veronica D.S."/>
            <person name="Fabio R."/>
            <person name="Monica P."/>
            <person name="Olivier J."/>
            <person name="Enrico T."/>
            <person name="Nicola S."/>
        </authorList>
    </citation>
    <scope>NUCLEOTIDE SEQUENCE [LARGE SCALE GENOMIC DNA]</scope>
    <source>
        <strain evidence="2 3">DSM 45541</strain>
    </source>
</reference>
<evidence type="ECO:0000256" key="1">
    <source>
        <dbReference type="SAM" id="MobiDB-lite"/>
    </source>
</evidence>
<organism evidence="2 3">
    <name type="scientific">Mycolicibacterium iranicum</name>
    <name type="common">Mycobacterium iranicum</name>
    <dbReference type="NCBI Taxonomy" id="912594"/>
    <lineage>
        <taxon>Bacteria</taxon>
        <taxon>Bacillati</taxon>
        <taxon>Actinomycetota</taxon>
        <taxon>Actinomycetes</taxon>
        <taxon>Mycobacteriales</taxon>
        <taxon>Mycobacteriaceae</taxon>
        <taxon>Mycolicibacterium</taxon>
    </lineage>
</organism>
<comment type="caution">
    <text evidence="2">The sequence shown here is derived from an EMBL/GenBank/DDBJ whole genome shotgun (WGS) entry which is preliminary data.</text>
</comment>
<dbReference type="AlphaFoldDB" id="A0A1X1WJN8"/>
<dbReference type="EMBL" id="LQPC01000034">
    <property type="protein sequence ID" value="ORV86758.1"/>
    <property type="molecule type" value="Genomic_DNA"/>
</dbReference>
<evidence type="ECO:0000313" key="2">
    <source>
        <dbReference type="EMBL" id="ORV86758.1"/>
    </source>
</evidence>
<name>A0A1X1WJN8_MYCIR</name>
<proteinExistence type="predicted"/>